<evidence type="ECO:0008006" key="2">
    <source>
        <dbReference type="Google" id="ProtNLM"/>
    </source>
</evidence>
<accession>A0A0F8YTR3</accession>
<name>A0A0F8YTR3_9ZZZZ</name>
<organism evidence="1">
    <name type="scientific">marine sediment metagenome</name>
    <dbReference type="NCBI Taxonomy" id="412755"/>
    <lineage>
        <taxon>unclassified sequences</taxon>
        <taxon>metagenomes</taxon>
        <taxon>ecological metagenomes</taxon>
    </lineage>
</organism>
<dbReference type="AlphaFoldDB" id="A0A0F8YTR3"/>
<proteinExistence type="predicted"/>
<evidence type="ECO:0000313" key="1">
    <source>
        <dbReference type="EMBL" id="KKK84842.1"/>
    </source>
</evidence>
<comment type="caution">
    <text evidence="1">The sequence shown here is derived from an EMBL/GenBank/DDBJ whole genome shotgun (WGS) entry which is preliminary data.</text>
</comment>
<dbReference type="InterPro" id="IPR011604">
    <property type="entry name" value="PDDEXK-like_dom_sf"/>
</dbReference>
<sequence>MAEAKKKIDQRRGGFYWQQNPKKPYVSVTNILNVISKPALQYWFGKKVYWAMVQEPTLEEKAALAAPYKENTDAKIRGTAVHSIVEHYKHTREYIETIPDKYQGYAKAFYNWVKDNDIEIMEHERTVWSQKYKYAGTLDMLVKNKQSGRIFIIDVKTGKDIYPESFLQLSAYEQGLKEENIEIDSLAVLLLKEDGKSKFAEGESDLEAFLAAKRLWEWRNPELMEIVNIYNKQVKEVK</sequence>
<reference evidence="1" key="1">
    <citation type="journal article" date="2015" name="Nature">
        <title>Complex archaea that bridge the gap between prokaryotes and eukaryotes.</title>
        <authorList>
            <person name="Spang A."/>
            <person name="Saw J.H."/>
            <person name="Jorgensen S.L."/>
            <person name="Zaremba-Niedzwiedzka K."/>
            <person name="Martijn J."/>
            <person name="Lind A.E."/>
            <person name="van Eijk R."/>
            <person name="Schleper C."/>
            <person name="Guy L."/>
            <person name="Ettema T.J."/>
        </authorList>
    </citation>
    <scope>NUCLEOTIDE SEQUENCE</scope>
</reference>
<protein>
    <recommendedName>
        <fullName evidence="2">PD-(D/E)XK endonuclease-like domain-containing protein</fullName>
    </recommendedName>
</protein>
<gene>
    <name evidence="1" type="ORF">LCGC14_2779260</name>
</gene>
<dbReference type="Gene3D" id="3.90.320.10">
    <property type="match status" value="1"/>
</dbReference>
<dbReference type="EMBL" id="LAZR01051581">
    <property type="protein sequence ID" value="KKK84842.1"/>
    <property type="molecule type" value="Genomic_DNA"/>
</dbReference>